<dbReference type="Pfam" id="PF00756">
    <property type="entry name" value="Esterase"/>
    <property type="match status" value="1"/>
</dbReference>
<dbReference type="SUPFAM" id="SSF53474">
    <property type="entry name" value="alpha/beta-Hydrolases"/>
    <property type="match status" value="1"/>
</dbReference>
<name>A0A1R4KGT2_9ACTN</name>
<dbReference type="OrthoDB" id="9775130at2"/>
<dbReference type="PANTHER" id="PTHR48098:SF3">
    <property type="entry name" value="IRON(III) ENTEROBACTIN ESTERASE"/>
    <property type="match status" value="1"/>
</dbReference>
<gene>
    <name evidence="1" type="ORF">FM114_14135</name>
</gene>
<dbReference type="RefSeq" id="WP_094765781.1">
    <property type="nucleotide sequence ID" value="NZ_FUKQ01000052.1"/>
</dbReference>
<dbReference type="Gene3D" id="3.40.50.1820">
    <property type="entry name" value="alpha/beta hydrolase"/>
    <property type="match status" value="1"/>
</dbReference>
<dbReference type="Gene3D" id="2.60.40.10">
    <property type="entry name" value="Immunoglobulins"/>
    <property type="match status" value="1"/>
</dbReference>
<organism evidence="1 2">
    <name type="scientific">Luteococcus japonicus LSP_Lj1</name>
    <dbReference type="NCBI Taxonomy" id="1255658"/>
    <lineage>
        <taxon>Bacteria</taxon>
        <taxon>Bacillati</taxon>
        <taxon>Actinomycetota</taxon>
        <taxon>Actinomycetes</taxon>
        <taxon>Propionibacteriales</taxon>
        <taxon>Propionibacteriaceae</taxon>
        <taxon>Luteococcus</taxon>
    </lineage>
</organism>
<sequence length="412" mass="44859">MTSIVCDPLTWHELPTEPLRLRLPERLQRLTTSHDARSAWQEYLTTGPWIDPEPTEARGVVGHRVSFLAPVTPGPTALVLHTITDRHRTDLRPMLLAELPGTGLQAISLHLPAGLVCSYGLVDLPEGMDPAALDRGAWRAVVRATRPDEARVERIGHPTGELSRLVLPGGRTLTDWEPPGEAGVPRGRTVRFEVPDVGRQASVEVWAHQSAPEHGPSRALLVLLDGDTWVQHLGVTDLLDRAVAAGALPPMTTLLPSSGQDRDARLGLHDDWAEWLAVDLVERARQYVDVVEDPARSVVAGQSLGGAAALHTALQHPERFGCVVSQSGAFWWPAVDGVDQFALRGIVAAHTGPRLRIGHQVGTLEFHLLDLNRDLVRLLDEAGHRVVSHEDVGGHDGAIWRPGLVRALAHLL</sequence>
<dbReference type="GO" id="GO:0005975">
    <property type="term" value="P:carbohydrate metabolic process"/>
    <property type="evidence" value="ECO:0007669"/>
    <property type="project" value="UniProtKB-ARBA"/>
</dbReference>
<dbReference type="Proteomes" id="UP000188342">
    <property type="component" value="Unassembled WGS sequence"/>
</dbReference>
<dbReference type="InterPro" id="IPR013783">
    <property type="entry name" value="Ig-like_fold"/>
</dbReference>
<evidence type="ECO:0000313" key="2">
    <source>
        <dbReference type="Proteomes" id="UP000188342"/>
    </source>
</evidence>
<dbReference type="EMBL" id="FUKQ01000052">
    <property type="protein sequence ID" value="SJN43253.1"/>
    <property type="molecule type" value="Genomic_DNA"/>
</dbReference>
<keyword evidence="2" id="KW-1185">Reference proteome</keyword>
<dbReference type="PANTHER" id="PTHR48098">
    <property type="entry name" value="ENTEROCHELIN ESTERASE-RELATED"/>
    <property type="match status" value="1"/>
</dbReference>
<accession>A0A1R4KGT2</accession>
<reference evidence="1 2" key="1">
    <citation type="submission" date="2017-02" db="EMBL/GenBank/DDBJ databases">
        <authorList>
            <person name="Peterson S.W."/>
        </authorList>
    </citation>
    <scope>NUCLEOTIDE SEQUENCE [LARGE SCALE GENOMIC DNA]</scope>
    <source>
        <strain evidence="1 2">LSP_Lj1</strain>
    </source>
</reference>
<dbReference type="InterPro" id="IPR000801">
    <property type="entry name" value="Esterase-like"/>
</dbReference>
<dbReference type="InterPro" id="IPR029058">
    <property type="entry name" value="AB_hydrolase_fold"/>
</dbReference>
<evidence type="ECO:0000313" key="1">
    <source>
        <dbReference type="EMBL" id="SJN43253.1"/>
    </source>
</evidence>
<protein>
    <submittedName>
        <fullName evidence="1">Putative esterase</fullName>
    </submittedName>
</protein>
<dbReference type="InterPro" id="IPR050583">
    <property type="entry name" value="Mycobacterial_A85_antigen"/>
</dbReference>
<dbReference type="AlphaFoldDB" id="A0A1R4KGT2"/>
<dbReference type="STRING" id="1255658.FM114_14135"/>
<proteinExistence type="predicted"/>